<evidence type="ECO:0000313" key="2">
    <source>
        <dbReference type="EMBL" id="MFC4203002.1"/>
    </source>
</evidence>
<dbReference type="InterPro" id="IPR002560">
    <property type="entry name" value="Transposase_DDE"/>
</dbReference>
<gene>
    <name evidence="2" type="ORF">ACFOY1_18790</name>
</gene>
<protein>
    <submittedName>
        <fullName evidence="2">Transposase</fullName>
    </submittedName>
</protein>
<comment type="caution">
    <text evidence="2">The sequence shown here is derived from an EMBL/GenBank/DDBJ whole genome shotgun (WGS) entry which is preliminary data.</text>
</comment>
<feature type="domain" description="Transposase IS204/IS1001/IS1096/IS1165 DDE" evidence="1">
    <location>
        <begin position="2"/>
        <end position="102"/>
    </location>
</feature>
<reference evidence="3" key="1">
    <citation type="journal article" date="2019" name="Int. J. Syst. Evol. Microbiol.">
        <title>The Global Catalogue of Microorganisms (GCM) 10K type strain sequencing project: providing services to taxonomists for standard genome sequencing and annotation.</title>
        <authorList>
            <consortium name="The Broad Institute Genomics Platform"/>
            <consortium name="The Broad Institute Genome Sequencing Center for Infectious Disease"/>
            <person name="Wu L."/>
            <person name="Ma J."/>
        </authorList>
    </citation>
    <scope>NUCLEOTIDE SEQUENCE [LARGE SCALE GENOMIC DNA]</scope>
    <source>
        <strain evidence="3">LMG 24813</strain>
    </source>
</reference>
<accession>A0ABV8P4Z5</accession>
<proteinExistence type="predicted"/>
<evidence type="ECO:0000313" key="3">
    <source>
        <dbReference type="Proteomes" id="UP001595848"/>
    </source>
</evidence>
<sequence length="115" mass="13441">QSPVLRALYFAKQQLNGFLVMKSLKAKRAKQMLPQFLALIRQFEQSPAKALAATLLSWLEPIVRMWRFTKSNGITEGFHTKMEMLSRRAYGFRNFENYRMRVLAQCGWNGVINRV</sequence>
<dbReference type="RefSeq" id="WP_376810993.1">
    <property type="nucleotide sequence ID" value="NZ_JBHSBV010000008.1"/>
</dbReference>
<keyword evidence="3" id="KW-1185">Reference proteome</keyword>
<dbReference type="Pfam" id="PF01610">
    <property type="entry name" value="DDE_Tnp_ISL3"/>
    <property type="match status" value="1"/>
</dbReference>
<feature type="non-terminal residue" evidence="2">
    <location>
        <position position="1"/>
    </location>
</feature>
<dbReference type="Proteomes" id="UP001595848">
    <property type="component" value="Unassembled WGS sequence"/>
</dbReference>
<evidence type="ECO:0000259" key="1">
    <source>
        <dbReference type="Pfam" id="PF01610"/>
    </source>
</evidence>
<name>A0ABV8P4Z5_9BURK</name>
<dbReference type="EMBL" id="JBHSBV010000008">
    <property type="protein sequence ID" value="MFC4203002.1"/>
    <property type="molecule type" value="Genomic_DNA"/>
</dbReference>
<organism evidence="2 3">
    <name type="scientific">Candidimonas humi</name>
    <dbReference type="NCBI Taxonomy" id="683355"/>
    <lineage>
        <taxon>Bacteria</taxon>
        <taxon>Pseudomonadati</taxon>
        <taxon>Pseudomonadota</taxon>
        <taxon>Betaproteobacteria</taxon>
        <taxon>Burkholderiales</taxon>
        <taxon>Alcaligenaceae</taxon>
        <taxon>Candidimonas</taxon>
    </lineage>
</organism>